<dbReference type="STRING" id="231916.A0A409XZ07"/>
<evidence type="ECO:0000256" key="3">
    <source>
        <dbReference type="ARBA" id="ARBA00022679"/>
    </source>
</evidence>
<dbReference type="SUPFAM" id="SSF53671">
    <property type="entry name" value="Aspartate/ornithine carbamoyltransferase"/>
    <property type="match status" value="1"/>
</dbReference>
<evidence type="ECO:0000256" key="1">
    <source>
        <dbReference type="ARBA" id="ARBA00007805"/>
    </source>
</evidence>
<dbReference type="GO" id="GO:0016597">
    <property type="term" value="F:amino acid binding"/>
    <property type="evidence" value="ECO:0007669"/>
    <property type="project" value="InterPro"/>
</dbReference>
<dbReference type="PRINTS" id="PR00100">
    <property type="entry name" value="AOTCASE"/>
</dbReference>
<evidence type="ECO:0000313" key="7">
    <source>
        <dbReference type="EMBL" id="PPQ95951.1"/>
    </source>
</evidence>
<evidence type="ECO:0000259" key="5">
    <source>
        <dbReference type="Pfam" id="PF00185"/>
    </source>
</evidence>
<name>A0A409XZ07_9AGAR</name>
<feature type="domain" description="Aspartate/ornithine carbamoyltransferase Asp/Orn-binding" evidence="5">
    <location>
        <begin position="196"/>
        <end position="347"/>
    </location>
</feature>
<dbReference type="Gene3D" id="3.40.50.1370">
    <property type="entry name" value="Aspartate/ornithine carbamoyltransferase"/>
    <property type="match status" value="2"/>
</dbReference>
<evidence type="ECO:0000313" key="8">
    <source>
        <dbReference type="Proteomes" id="UP000284706"/>
    </source>
</evidence>
<dbReference type="InParanoid" id="A0A409XZ07"/>
<feature type="domain" description="Aspartate/ornithine carbamoyltransferase carbamoyl-P binding" evidence="6">
    <location>
        <begin position="6"/>
        <end position="164"/>
    </location>
</feature>
<dbReference type="PANTHER" id="PTHR45753">
    <property type="entry name" value="ORNITHINE CARBAMOYLTRANSFERASE, MITOCHONDRIAL"/>
    <property type="match status" value="1"/>
</dbReference>
<evidence type="ECO:0000256" key="4">
    <source>
        <dbReference type="RuleBase" id="RU003634"/>
    </source>
</evidence>
<dbReference type="EMBL" id="NHYE01001404">
    <property type="protein sequence ID" value="PPQ95951.1"/>
    <property type="molecule type" value="Genomic_DNA"/>
</dbReference>
<dbReference type="GO" id="GO:0004585">
    <property type="term" value="F:ornithine carbamoyltransferase activity"/>
    <property type="evidence" value="ECO:0007669"/>
    <property type="project" value="UniProtKB-EC"/>
</dbReference>
<accession>A0A409XZ07</accession>
<keyword evidence="8" id="KW-1185">Reference proteome</keyword>
<dbReference type="InterPro" id="IPR036901">
    <property type="entry name" value="Asp/Orn_carbamoylTrfase_sf"/>
</dbReference>
<organism evidence="7 8">
    <name type="scientific">Gymnopilus dilepis</name>
    <dbReference type="NCBI Taxonomy" id="231916"/>
    <lineage>
        <taxon>Eukaryota</taxon>
        <taxon>Fungi</taxon>
        <taxon>Dikarya</taxon>
        <taxon>Basidiomycota</taxon>
        <taxon>Agaricomycotina</taxon>
        <taxon>Agaricomycetes</taxon>
        <taxon>Agaricomycetidae</taxon>
        <taxon>Agaricales</taxon>
        <taxon>Agaricineae</taxon>
        <taxon>Hymenogastraceae</taxon>
        <taxon>Gymnopilus</taxon>
    </lineage>
</organism>
<dbReference type="GO" id="GO:0019240">
    <property type="term" value="P:citrulline biosynthetic process"/>
    <property type="evidence" value="ECO:0007669"/>
    <property type="project" value="TreeGrafter"/>
</dbReference>
<dbReference type="InterPro" id="IPR002292">
    <property type="entry name" value="Orn/put_carbamltrans"/>
</dbReference>
<dbReference type="InterPro" id="IPR006130">
    <property type="entry name" value="Asp/Orn_carbamoylTrfase"/>
</dbReference>
<gene>
    <name evidence="7" type="ORF">CVT26_016117</name>
</gene>
<dbReference type="GO" id="GO:0042450">
    <property type="term" value="P:L-arginine biosynthetic process via ornithine"/>
    <property type="evidence" value="ECO:0007669"/>
    <property type="project" value="TreeGrafter"/>
</dbReference>
<dbReference type="Pfam" id="PF00185">
    <property type="entry name" value="OTCace"/>
    <property type="match status" value="1"/>
</dbReference>
<dbReference type="FunFam" id="3.40.50.1370:FF:000008">
    <property type="entry name" value="Ornithine carbamoyltransferase"/>
    <property type="match status" value="1"/>
</dbReference>
<dbReference type="FunCoup" id="A0A409XZ07">
    <property type="interactions" value="262"/>
</dbReference>
<dbReference type="NCBIfam" id="TIGR00658">
    <property type="entry name" value="orni_carb_tr"/>
    <property type="match status" value="1"/>
</dbReference>
<dbReference type="InterPro" id="IPR006132">
    <property type="entry name" value="Asp/Orn_carbamoyltranf_P-bd"/>
</dbReference>
<reference evidence="7 8" key="1">
    <citation type="journal article" date="2018" name="Evol. Lett.">
        <title>Horizontal gene cluster transfer increased hallucinogenic mushroom diversity.</title>
        <authorList>
            <person name="Reynolds H.T."/>
            <person name="Vijayakumar V."/>
            <person name="Gluck-Thaler E."/>
            <person name="Korotkin H.B."/>
            <person name="Matheny P.B."/>
            <person name="Slot J.C."/>
        </authorList>
    </citation>
    <scope>NUCLEOTIDE SEQUENCE [LARGE SCALE GENOMIC DNA]</scope>
    <source>
        <strain evidence="7 8">SRW20</strain>
    </source>
</reference>
<evidence type="ECO:0000256" key="2">
    <source>
        <dbReference type="ARBA" id="ARBA00013007"/>
    </source>
</evidence>
<proteinExistence type="inferred from homology"/>
<keyword evidence="3 4" id="KW-0808">Transferase</keyword>
<sequence length="365" mass="40757">MLPKPRHLMSLADLSAPEIKRLIAHSFALKHYSKPWADPPIGNVIKQNSGSTPLLPFQSLLGKTVALLFSKRSTRTRLAAETSLALLGGRGLFLGREDIQMGVNETVRDTAHIISGMCQGIMARVGEHEEIEELAKYADIPVINGLSSLWHPTQILADILTLHENASAFTHSHKPRSLAKAETAQPSPTLPELPPLTVAYIGDSANVLHDMLVTYPRLGHTLRVASPRQYRAPKEVWDRVWGLGCDERIEWVEDPKEALKGANVVYTDTWISMGQEAEKEERLRAFKGYQVTEALCKEGGADPNWIFLHCLPRKPHEVDDEVFFGPRSLVFPQAANRKWTTMAVFDLMVGHWKIDIPKAKAGFQE</sequence>
<dbReference type="InterPro" id="IPR006131">
    <property type="entry name" value="Asp_carbamoyltransf_Asp/Orn-bd"/>
</dbReference>
<comment type="caution">
    <text evidence="7">The sequence shown here is derived from an EMBL/GenBank/DDBJ whole genome shotgun (WGS) entry which is preliminary data.</text>
</comment>
<dbReference type="Proteomes" id="UP000284706">
    <property type="component" value="Unassembled WGS sequence"/>
</dbReference>
<dbReference type="OrthoDB" id="10252326at2759"/>
<dbReference type="AlphaFoldDB" id="A0A409XZ07"/>
<dbReference type="PROSITE" id="PS00097">
    <property type="entry name" value="CARBAMOYLTRANSFERASE"/>
    <property type="match status" value="1"/>
</dbReference>
<dbReference type="PRINTS" id="PR00102">
    <property type="entry name" value="OTCASE"/>
</dbReference>
<dbReference type="Pfam" id="PF02729">
    <property type="entry name" value="OTCace_N"/>
    <property type="match status" value="1"/>
</dbReference>
<evidence type="ECO:0000259" key="6">
    <source>
        <dbReference type="Pfam" id="PF02729"/>
    </source>
</evidence>
<protein>
    <recommendedName>
        <fullName evidence="2">ornithine carbamoyltransferase</fullName>
        <ecNumber evidence="2">2.1.3.3</ecNumber>
    </recommendedName>
</protein>
<dbReference type="GO" id="GO:0005739">
    <property type="term" value="C:mitochondrion"/>
    <property type="evidence" value="ECO:0007669"/>
    <property type="project" value="TreeGrafter"/>
</dbReference>
<dbReference type="EC" id="2.1.3.3" evidence="2"/>
<dbReference type="PANTHER" id="PTHR45753:SF3">
    <property type="entry name" value="ORNITHINE TRANSCARBAMYLASE, MITOCHONDRIAL"/>
    <property type="match status" value="1"/>
</dbReference>
<comment type="similarity">
    <text evidence="1">Belongs to the aspartate/ornithine carbamoyltransferase superfamily. OTCase family.</text>
</comment>